<dbReference type="Proteomes" id="UP000705867">
    <property type="component" value="Unassembled WGS sequence"/>
</dbReference>
<evidence type="ECO:0000256" key="2">
    <source>
        <dbReference type="ARBA" id="ARBA00022723"/>
    </source>
</evidence>
<accession>A0A953J7F7</accession>
<feature type="domain" description="Cytochrome c" evidence="6">
    <location>
        <begin position="24"/>
        <end position="127"/>
    </location>
</feature>
<proteinExistence type="predicted"/>
<keyword evidence="3 4" id="KW-0408">Iron</keyword>
<dbReference type="AlphaFoldDB" id="A0A953J7F7"/>
<evidence type="ECO:0000256" key="5">
    <source>
        <dbReference type="SAM" id="SignalP"/>
    </source>
</evidence>
<reference evidence="7" key="1">
    <citation type="journal article" date="2021" name="bioRxiv">
        <title>Unraveling nitrogen, sulfur and carbon metabolic pathways and microbial community transcriptional responses to substrate deprivation and toxicity stresses in a bioreactor mimicking anoxic brackish coastal sediment conditions.</title>
        <authorList>
            <person name="Martins P.D."/>
            <person name="Echeveste M.J."/>
            <person name="Arshad A."/>
            <person name="Kurth J."/>
            <person name="Ouboter H."/>
            <person name="Jetten M.S.M."/>
            <person name="Welte C.U."/>
        </authorList>
    </citation>
    <scope>NUCLEOTIDE SEQUENCE</scope>
    <source>
        <strain evidence="7">MAG_39</strain>
    </source>
</reference>
<dbReference type="InterPro" id="IPR036909">
    <property type="entry name" value="Cyt_c-like_dom_sf"/>
</dbReference>
<dbReference type="Pfam" id="PF22297">
    <property type="entry name" value="PccH"/>
    <property type="match status" value="1"/>
</dbReference>
<evidence type="ECO:0000256" key="4">
    <source>
        <dbReference type="PROSITE-ProRule" id="PRU00433"/>
    </source>
</evidence>
<dbReference type="EMBL" id="JAIOIV010000004">
    <property type="protein sequence ID" value="MBZ0154627.1"/>
    <property type="molecule type" value="Genomic_DNA"/>
</dbReference>
<evidence type="ECO:0000313" key="7">
    <source>
        <dbReference type="EMBL" id="MBZ0154627.1"/>
    </source>
</evidence>
<evidence type="ECO:0000256" key="1">
    <source>
        <dbReference type="ARBA" id="ARBA00022617"/>
    </source>
</evidence>
<organism evidence="7 8">
    <name type="scientific">Candidatus Nitrobium versatile</name>
    <dbReference type="NCBI Taxonomy" id="2884831"/>
    <lineage>
        <taxon>Bacteria</taxon>
        <taxon>Pseudomonadati</taxon>
        <taxon>Nitrospirota</taxon>
        <taxon>Nitrospiria</taxon>
        <taxon>Nitrospirales</taxon>
        <taxon>Nitrospiraceae</taxon>
        <taxon>Candidatus Nitrobium</taxon>
    </lineage>
</organism>
<evidence type="ECO:0000256" key="3">
    <source>
        <dbReference type="ARBA" id="ARBA00023004"/>
    </source>
</evidence>
<feature type="chain" id="PRO_5038074407" evidence="5">
    <location>
        <begin position="21"/>
        <end position="149"/>
    </location>
</feature>
<dbReference type="GO" id="GO:0020037">
    <property type="term" value="F:heme binding"/>
    <property type="evidence" value="ECO:0007669"/>
    <property type="project" value="InterPro"/>
</dbReference>
<comment type="caution">
    <text evidence="7">The sequence shown here is derived from an EMBL/GenBank/DDBJ whole genome shotgun (WGS) entry which is preliminary data.</text>
</comment>
<keyword evidence="5" id="KW-0732">Signal</keyword>
<reference evidence="7" key="2">
    <citation type="submission" date="2021-08" db="EMBL/GenBank/DDBJ databases">
        <authorList>
            <person name="Dalcin Martins P."/>
        </authorList>
    </citation>
    <scope>NUCLEOTIDE SEQUENCE</scope>
    <source>
        <strain evidence="7">MAG_39</strain>
    </source>
</reference>
<gene>
    <name evidence="7" type="ORF">K8I29_00240</name>
</gene>
<dbReference type="GO" id="GO:0046872">
    <property type="term" value="F:metal ion binding"/>
    <property type="evidence" value="ECO:0007669"/>
    <property type="project" value="UniProtKB-KW"/>
</dbReference>
<evidence type="ECO:0000259" key="6">
    <source>
        <dbReference type="PROSITE" id="PS51007"/>
    </source>
</evidence>
<name>A0A953J7F7_9BACT</name>
<keyword evidence="2 4" id="KW-0479">Metal-binding</keyword>
<keyword evidence="1 4" id="KW-0349">Heme</keyword>
<protein>
    <submittedName>
        <fullName evidence="7">Cytochrome C</fullName>
    </submittedName>
</protein>
<evidence type="ECO:0000313" key="8">
    <source>
        <dbReference type="Proteomes" id="UP000705867"/>
    </source>
</evidence>
<feature type="signal peptide" evidence="5">
    <location>
        <begin position="1"/>
        <end position="20"/>
    </location>
</feature>
<dbReference type="SUPFAM" id="SSF46626">
    <property type="entry name" value="Cytochrome c"/>
    <property type="match status" value="1"/>
</dbReference>
<sequence length="149" mass="17041">MHWLFSTALAIGLCASGVWAEEVTYRTHIKPVFDAKCAGCHGKDAAPEYYAFKEEKEKWLSKGQGMRMDTYSHLVYYTAWPDTGALMRRLNDGKGTKDGKPGNMYQHLGATEEERQKNLALFKAWVGNWTLVKWPEITKEDMNGIKVKY</sequence>
<dbReference type="PROSITE" id="PS51007">
    <property type="entry name" value="CYTC"/>
    <property type="match status" value="1"/>
</dbReference>
<dbReference type="InterPro" id="IPR009056">
    <property type="entry name" value="Cyt_c-like_dom"/>
</dbReference>
<dbReference type="GO" id="GO:0009055">
    <property type="term" value="F:electron transfer activity"/>
    <property type="evidence" value="ECO:0007669"/>
    <property type="project" value="InterPro"/>
</dbReference>